<dbReference type="RefSeq" id="XP_014149615.1">
    <property type="nucleotide sequence ID" value="XM_014294140.1"/>
</dbReference>
<dbReference type="EMBL" id="KQ243460">
    <property type="protein sequence ID" value="KNC75713.1"/>
    <property type="molecule type" value="Genomic_DNA"/>
</dbReference>
<keyword evidence="1" id="KW-1133">Transmembrane helix</keyword>
<dbReference type="AlphaFoldDB" id="A0A0L0FI56"/>
<dbReference type="GeneID" id="25912273"/>
<feature type="transmembrane region" description="Helical" evidence="1">
    <location>
        <begin position="258"/>
        <end position="278"/>
    </location>
</feature>
<protein>
    <submittedName>
        <fullName evidence="2">Uncharacterized protein</fullName>
    </submittedName>
</protein>
<evidence type="ECO:0000313" key="2">
    <source>
        <dbReference type="EMBL" id="KNC75713.1"/>
    </source>
</evidence>
<accession>A0A0L0FI56</accession>
<keyword evidence="1" id="KW-0812">Transmembrane</keyword>
<gene>
    <name evidence="2" type="ORF">SARC_11769</name>
</gene>
<sequence>MPKIKEQCLEVRLGGHVAQFVKMACTDFLSWNMADIDDMDWTTRPMELVYDPVTNSRVVTPNSVLHIDGESMYISTHKLATYEGVPIITDFRTMDRIFGPGFYMYKIVSHVNPTEWEKVVAPMGLHLVTHVDYSPVIVQMRQLGYKIQIIAGSWGWRTIDCLDVVPLHSFIDLNQKIVDNHNIPMYCNFFGIFQEIESGDTYRLPSGYDARMQPSQVDNLEMINGDAVVGVNTTSDRAFVAITATVKSLTRFAMLEQLQTLVLGGATLLHIFFGRYLLFQPQHHAYTLAVLDQD</sequence>
<evidence type="ECO:0000256" key="1">
    <source>
        <dbReference type="SAM" id="Phobius"/>
    </source>
</evidence>
<keyword evidence="3" id="KW-1185">Reference proteome</keyword>
<proteinExistence type="predicted"/>
<name>A0A0L0FI56_9EUKA</name>
<organism evidence="2 3">
    <name type="scientific">Sphaeroforma arctica JP610</name>
    <dbReference type="NCBI Taxonomy" id="667725"/>
    <lineage>
        <taxon>Eukaryota</taxon>
        <taxon>Ichthyosporea</taxon>
        <taxon>Ichthyophonida</taxon>
        <taxon>Sphaeroforma</taxon>
    </lineage>
</organism>
<keyword evidence="1" id="KW-0472">Membrane</keyword>
<dbReference type="Proteomes" id="UP000054560">
    <property type="component" value="Unassembled WGS sequence"/>
</dbReference>
<evidence type="ECO:0000313" key="3">
    <source>
        <dbReference type="Proteomes" id="UP000054560"/>
    </source>
</evidence>
<reference evidence="2 3" key="1">
    <citation type="submission" date="2011-02" db="EMBL/GenBank/DDBJ databases">
        <title>The Genome Sequence of Sphaeroforma arctica JP610.</title>
        <authorList>
            <consortium name="The Broad Institute Genome Sequencing Platform"/>
            <person name="Russ C."/>
            <person name="Cuomo C."/>
            <person name="Young S.K."/>
            <person name="Zeng Q."/>
            <person name="Gargeya S."/>
            <person name="Alvarado L."/>
            <person name="Berlin A."/>
            <person name="Chapman S.B."/>
            <person name="Chen Z."/>
            <person name="Freedman E."/>
            <person name="Gellesch M."/>
            <person name="Goldberg J."/>
            <person name="Griggs A."/>
            <person name="Gujja S."/>
            <person name="Heilman E."/>
            <person name="Heiman D."/>
            <person name="Howarth C."/>
            <person name="Mehta T."/>
            <person name="Neiman D."/>
            <person name="Pearson M."/>
            <person name="Roberts A."/>
            <person name="Saif S."/>
            <person name="Shea T."/>
            <person name="Shenoy N."/>
            <person name="Sisk P."/>
            <person name="Stolte C."/>
            <person name="Sykes S."/>
            <person name="White J."/>
            <person name="Yandava C."/>
            <person name="Burger G."/>
            <person name="Gray M.W."/>
            <person name="Holland P.W.H."/>
            <person name="King N."/>
            <person name="Lang F.B.F."/>
            <person name="Roger A.J."/>
            <person name="Ruiz-Trillo I."/>
            <person name="Haas B."/>
            <person name="Nusbaum C."/>
            <person name="Birren B."/>
        </authorList>
    </citation>
    <scope>NUCLEOTIDE SEQUENCE [LARGE SCALE GENOMIC DNA]</scope>
    <source>
        <strain evidence="2 3">JP610</strain>
    </source>
</reference>